<keyword evidence="1" id="KW-0175">Coiled coil</keyword>
<dbReference type="InterPro" id="IPR007251">
    <property type="entry name" value="Iron_permease_Fet4"/>
</dbReference>
<evidence type="ECO:0000313" key="3">
    <source>
        <dbReference type="EMBL" id="REC47204.1"/>
    </source>
</evidence>
<reference evidence="3 4" key="1">
    <citation type="submission" date="2018-06" db="EMBL/GenBank/DDBJ databases">
        <title>Novel Chryseobacterium species.</title>
        <authorList>
            <person name="Newman J."/>
            <person name="Hugo C."/>
            <person name="Oosthuizen L."/>
            <person name="Charimba G."/>
        </authorList>
    </citation>
    <scope>NUCLEOTIDE SEQUENCE [LARGE SCALE GENOMIC DNA]</scope>
    <source>
        <strain evidence="3 4">7_F195</strain>
    </source>
</reference>
<keyword evidence="2" id="KW-1133">Transmembrane helix</keyword>
<gene>
    <name evidence="3" type="ORF">DRF67_11310</name>
</gene>
<keyword evidence="4" id="KW-1185">Reference proteome</keyword>
<dbReference type="AlphaFoldDB" id="A0A3D9B0Q4"/>
<accession>A0A3D9B0Q4</accession>
<feature type="transmembrane region" description="Helical" evidence="2">
    <location>
        <begin position="16"/>
        <end position="33"/>
    </location>
</feature>
<feature type="coiled-coil region" evidence="1">
    <location>
        <begin position="34"/>
        <end position="68"/>
    </location>
</feature>
<dbReference type="OrthoDB" id="1261387at2"/>
<dbReference type="EMBL" id="QNVV01000009">
    <property type="protein sequence ID" value="REC47204.1"/>
    <property type="molecule type" value="Genomic_DNA"/>
</dbReference>
<organism evidence="3 4">
    <name type="scientific">Chryseobacterium pennipullorum</name>
    <dbReference type="NCBI Taxonomy" id="2258963"/>
    <lineage>
        <taxon>Bacteria</taxon>
        <taxon>Pseudomonadati</taxon>
        <taxon>Bacteroidota</taxon>
        <taxon>Flavobacteriia</taxon>
        <taxon>Flavobacteriales</taxon>
        <taxon>Weeksellaceae</taxon>
        <taxon>Chryseobacterium group</taxon>
        <taxon>Chryseobacterium</taxon>
    </lineage>
</organism>
<proteinExistence type="predicted"/>
<dbReference type="GO" id="GO:0055085">
    <property type="term" value="P:transmembrane transport"/>
    <property type="evidence" value="ECO:0007669"/>
    <property type="project" value="InterPro"/>
</dbReference>
<evidence type="ECO:0000256" key="1">
    <source>
        <dbReference type="SAM" id="Coils"/>
    </source>
</evidence>
<sequence length="105" mass="12351">MIHNIFSRLGGNWADYFKGSAVLGIAGLAVLLIRNTQNRDMKALQIKLDELIAEKNTVDSQFEDLTDDEFNQLQNFYKNVEIQRMRNRDKNDVAPEQEMTYYRYK</sequence>
<keyword evidence="2" id="KW-0472">Membrane</keyword>
<dbReference type="RefSeq" id="WP_115928415.1">
    <property type="nucleotide sequence ID" value="NZ_QNVV01000009.1"/>
</dbReference>
<name>A0A3D9B0Q4_9FLAO</name>
<dbReference type="Pfam" id="PF04120">
    <property type="entry name" value="Iron_permease"/>
    <property type="match status" value="1"/>
</dbReference>
<evidence type="ECO:0000256" key="2">
    <source>
        <dbReference type="SAM" id="Phobius"/>
    </source>
</evidence>
<evidence type="ECO:0000313" key="4">
    <source>
        <dbReference type="Proteomes" id="UP000256257"/>
    </source>
</evidence>
<evidence type="ECO:0008006" key="5">
    <source>
        <dbReference type="Google" id="ProtNLM"/>
    </source>
</evidence>
<protein>
    <recommendedName>
        <fullName evidence="5">Low affinity iron permease family protein</fullName>
    </recommendedName>
</protein>
<comment type="caution">
    <text evidence="3">The sequence shown here is derived from an EMBL/GenBank/DDBJ whole genome shotgun (WGS) entry which is preliminary data.</text>
</comment>
<keyword evidence="2" id="KW-0812">Transmembrane</keyword>
<dbReference type="Proteomes" id="UP000256257">
    <property type="component" value="Unassembled WGS sequence"/>
</dbReference>